<evidence type="ECO:0000313" key="2">
    <source>
        <dbReference type="EMBL" id="PZQ23574.1"/>
    </source>
</evidence>
<sequence length="191" mass="21255">MLPAPFRLRWRRRLRRAGALLLLVVLMIGAWTALPASLSDVSLIHVIDGDSLKIRHDGAVLDIRLRGIDAVEYRQDCGEPRDERRWACGREARGTLERLSGRGPLRCDLGAKDRYGRTLATCRSALAPEGVDLNAEMVRRGFAVASGDDYLMEQAEARAARRGIWQGDFTPPAEWRVVHERASDTAIAPDA</sequence>
<name>A0A2W5L5K5_SPHMC</name>
<comment type="caution">
    <text evidence="2">The sequence shown here is derived from an EMBL/GenBank/DDBJ whole genome shotgun (WGS) entry which is preliminary data.</text>
</comment>
<organism evidence="2 3">
    <name type="scientific">Sphingopyxis macrogoltabida</name>
    <name type="common">Sphingomonas macrogoltabidus</name>
    <dbReference type="NCBI Taxonomy" id="33050"/>
    <lineage>
        <taxon>Bacteria</taxon>
        <taxon>Pseudomonadati</taxon>
        <taxon>Pseudomonadota</taxon>
        <taxon>Alphaproteobacteria</taxon>
        <taxon>Sphingomonadales</taxon>
        <taxon>Sphingomonadaceae</taxon>
        <taxon>Sphingopyxis</taxon>
    </lineage>
</organism>
<dbReference type="SMART" id="SM00318">
    <property type="entry name" value="SNc"/>
    <property type="match status" value="1"/>
</dbReference>
<dbReference type="InterPro" id="IPR016071">
    <property type="entry name" value="Staphylococal_nuclease_OB-fold"/>
</dbReference>
<dbReference type="Pfam" id="PF00565">
    <property type="entry name" value="SNase"/>
    <property type="match status" value="1"/>
</dbReference>
<proteinExistence type="predicted"/>
<protein>
    <submittedName>
        <fullName evidence="2">Nuclease</fullName>
    </submittedName>
</protein>
<dbReference type="Proteomes" id="UP000248597">
    <property type="component" value="Unassembled WGS sequence"/>
</dbReference>
<dbReference type="SUPFAM" id="SSF50199">
    <property type="entry name" value="Staphylococcal nuclease"/>
    <property type="match status" value="1"/>
</dbReference>
<evidence type="ECO:0000313" key="3">
    <source>
        <dbReference type="Proteomes" id="UP000248597"/>
    </source>
</evidence>
<evidence type="ECO:0000259" key="1">
    <source>
        <dbReference type="PROSITE" id="PS50830"/>
    </source>
</evidence>
<dbReference type="Gene3D" id="2.40.50.90">
    <property type="match status" value="1"/>
</dbReference>
<accession>A0A2W5L5K5</accession>
<dbReference type="EMBL" id="QFPJ01000006">
    <property type="protein sequence ID" value="PZQ23574.1"/>
    <property type="molecule type" value="Genomic_DNA"/>
</dbReference>
<dbReference type="PROSITE" id="PS50830">
    <property type="entry name" value="TNASE_3"/>
    <property type="match status" value="1"/>
</dbReference>
<gene>
    <name evidence="2" type="ORF">DI569_03765</name>
</gene>
<reference evidence="2 3" key="1">
    <citation type="submission" date="2017-08" db="EMBL/GenBank/DDBJ databases">
        <title>Infants hospitalized years apart are colonized by the same room-sourced microbial strains.</title>
        <authorList>
            <person name="Brooks B."/>
            <person name="Olm M.R."/>
            <person name="Firek B.A."/>
            <person name="Baker R."/>
            <person name="Thomas B.C."/>
            <person name="Morowitz M.J."/>
            <person name="Banfield J.F."/>
        </authorList>
    </citation>
    <scope>NUCLEOTIDE SEQUENCE [LARGE SCALE GENOMIC DNA]</scope>
    <source>
        <strain evidence="2">S2_005_003_R2_47</strain>
    </source>
</reference>
<feature type="domain" description="TNase-like" evidence="1">
    <location>
        <begin position="37"/>
        <end position="167"/>
    </location>
</feature>
<dbReference type="AlphaFoldDB" id="A0A2W5L5K5"/>
<dbReference type="InterPro" id="IPR035437">
    <property type="entry name" value="SNase_OB-fold_sf"/>
</dbReference>